<dbReference type="InterPro" id="IPR020831">
    <property type="entry name" value="GlycerAld/Erythrose_P_DH"/>
</dbReference>
<dbReference type="FunFam" id="3.40.50.720:FF:000001">
    <property type="entry name" value="Glyceraldehyde-3-phosphate dehydrogenase"/>
    <property type="match status" value="1"/>
</dbReference>
<dbReference type="CDD" id="cd18126">
    <property type="entry name" value="GAPDH_I_C"/>
    <property type="match status" value="1"/>
</dbReference>
<evidence type="ECO:0000256" key="2">
    <source>
        <dbReference type="ARBA" id="ARBA00011881"/>
    </source>
</evidence>
<evidence type="ECO:0000313" key="11">
    <source>
        <dbReference type="EMBL" id="AUM14532.1"/>
    </source>
</evidence>
<dbReference type="GO" id="GO:0051287">
    <property type="term" value="F:NAD binding"/>
    <property type="evidence" value="ECO:0007669"/>
    <property type="project" value="InterPro"/>
</dbReference>
<evidence type="ECO:0000256" key="6">
    <source>
        <dbReference type="PIRSR" id="PIRSR000149-3"/>
    </source>
</evidence>
<dbReference type="RefSeq" id="WP_101895905.1">
    <property type="nucleotide sequence ID" value="NZ_CP022684.1"/>
</dbReference>
<dbReference type="GO" id="GO:0016620">
    <property type="term" value="F:oxidoreductase activity, acting on the aldehyde or oxo group of donors, NAD or NADP as acceptor"/>
    <property type="evidence" value="ECO:0007669"/>
    <property type="project" value="InterPro"/>
</dbReference>
<dbReference type="FunFam" id="3.30.360.10:FF:000002">
    <property type="entry name" value="Glyceraldehyde-3-phosphate dehydrogenase"/>
    <property type="match status" value="1"/>
</dbReference>
<dbReference type="EMBL" id="CP022684">
    <property type="protein sequence ID" value="AUM14532.1"/>
    <property type="molecule type" value="Genomic_DNA"/>
</dbReference>
<feature type="active site" description="Nucleophile" evidence="4">
    <location>
        <position position="153"/>
    </location>
</feature>
<dbReference type="EC" id="1.2.1.-" evidence="9"/>
<dbReference type="Pfam" id="PF00044">
    <property type="entry name" value="Gp_dh_N"/>
    <property type="match status" value="1"/>
</dbReference>
<evidence type="ECO:0000256" key="4">
    <source>
        <dbReference type="PIRSR" id="PIRSR000149-1"/>
    </source>
</evidence>
<keyword evidence="6" id="KW-0520">NAD</keyword>
<organism evidence="11 12">
    <name type="scientific">Ketobacter alkanivorans</name>
    <dbReference type="NCBI Taxonomy" id="1917421"/>
    <lineage>
        <taxon>Bacteria</taxon>
        <taxon>Pseudomonadati</taxon>
        <taxon>Pseudomonadota</taxon>
        <taxon>Gammaproteobacteria</taxon>
        <taxon>Pseudomonadales</taxon>
        <taxon>Ketobacteraceae</taxon>
        <taxon>Ketobacter</taxon>
    </lineage>
</organism>
<protein>
    <recommendedName>
        <fullName evidence="9">Glyceraldehyde-3-phosphate dehydrogenase</fullName>
        <ecNumber evidence="9">1.2.1.-</ecNumber>
    </recommendedName>
</protein>
<evidence type="ECO:0000256" key="8">
    <source>
        <dbReference type="RuleBase" id="RU000397"/>
    </source>
</evidence>
<dbReference type="KEGG" id="kak:Kalk_19790"/>
<evidence type="ECO:0000259" key="10">
    <source>
        <dbReference type="SMART" id="SM00846"/>
    </source>
</evidence>
<accession>A0A2K9LQG2</accession>
<keyword evidence="6" id="KW-0547">Nucleotide-binding</keyword>
<evidence type="ECO:0000256" key="9">
    <source>
        <dbReference type="RuleBase" id="RU361160"/>
    </source>
</evidence>
<dbReference type="PROSITE" id="PS00071">
    <property type="entry name" value="GAPDH"/>
    <property type="match status" value="1"/>
</dbReference>
<dbReference type="PANTHER" id="PTHR43148">
    <property type="entry name" value="GLYCERALDEHYDE-3-PHOSPHATE DEHYDROGENASE 2"/>
    <property type="match status" value="1"/>
</dbReference>
<gene>
    <name evidence="11" type="primary">gap</name>
    <name evidence="11" type="ORF">Kalk_19790</name>
</gene>
<dbReference type="SMART" id="SM00846">
    <property type="entry name" value="Gp_dh_N"/>
    <property type="match status" value="1"/>
</dbReference>
<comment type="subunit">
    <text evidence="2">Homotetramer.</text>
</comment>
<dbReference type="SUPFAM" id="SSF55347">
    <property type="entry name" value="Glyceraldehyde-3-phosphate dehydrogenase-like, C-terminal domain"/>
    <property type="match status" value="1"/>
</dbReference>
<sequence length="334" mass="36201">MKKVAINGLGRIGRLMLREYIINRPSSFQIVAVNDLVTAENIAYLLKYDSVHGRFDFDIEHGEDHLTLGGETIKFFHESDPHNLPWDTLDIDLVIDCTGVFVHHDKAAFHQEAGAKRVLISAPSETADLTLVLGANDQEYDPAVHTIVSNASCTTNSLAPSLRVLNDAFGIESVMVTTVHAYTVSQGMVDEPSKKMIRGRAGAVNIIPTSTGSDKATELVLPELKGKISAMALRVPVPDGAITDVVALLNTTVTAKEVNQVLKAACENQLDGVLGYTDEPLVSTDILGDTRSGIVHSLSTRVINGNMVKVQIWYDNEYGYACRLLDVAGLMTAD</sequence>
<feature type="binding site" evidence="5">
    <location>
        <begin position="211"/>
        <end position="212"/>
    </location>
    <ligand>
        <name>D-glyceraldehyde 3-phosphate</name>
        <dbReference type="ChEBI" id="CHEBI:59776"/>
    </ligand>
</feature>
<dbReference type="Gene3D" id="3.40.50.720">
    <property type="entry name" value="NAD(P)-binding Rossmann-like Domain"/>
    <property type="match status" value="1"/>
</dbReference>
<evidence type="ECO:0000256" key="5">
    <source>
        <dbReference type="PIRSR" id="PIRSR000149-2"/>
    </source>
</evidence>
<dbReference type="InterPro" id="IPR020830">
    <property type="entry name" value="GlycerAld_3-P_DH_AS"/>
</dbReference>
<feature type="binding site" evidence="6">
    <location>
        <position position="35"/>
    </location>
    <ligand>
        <name>NAD(+)</name>
        <dbReference type="ChEBI" id="CHEBI:57540"/>
    </ligand>
</feature>
<dbReference type="InterPro" id="IPR006424">
    <property type="entry name" value="Glyceraldehyde-3-P_DH_1"/>
</dbReference>
<feature type="binding site" evidence="6">
    <location>
        <begin position="11"/>
        <end position="12"/>
    </location>
    <ligand>
        <name>NAD(+)</name>
        <dbReference type="ChEBI" id="CHEBI:57540"/>
    </ligand>
</feature>
<evidence type="ECO:0000256" key="7">
    <source>
        <dbReference type="PIRSR" id="PIRSR000149-4"/>
    </source>
</evidence>
<dbReference type="NCBIfam" id="TIGR01534">
    <property type="entry name" value="GAPDH-I"/>
    <property type="match status" value="1"/>
</dbReference>
<proteinExistence type="inferred from homology"/>
<dbReference type="OrthoDB" id="9803304at2"/>
<feature type="binding site" evidence="6">
    <location>
        <position position="121"/>
    </location>
    <ligand>
        <name>NAD(+)</name>
        <dbReference type="ChEBI" id="CHEBI:57540"/>
    </ligand>
</feature>
<dbReference type="AlphaFoldDB" id="A0A2K9LQG2"/>
<feature type="binding site" evidence="5">
    <location>
        <position position="183"/>
    </location>
    <ligand>
        <name>D-glyceraldehyde 3-phosphate</name>
        <dbReference type="ChEBI" id="CHEBI:59776"/>
    </ligand>
</feature>
<dbReference type="CDD" id="cd05214">
    <property type="entry name" value="GAPDH_I_N"/>
    <property type="match status" value="1"/>
</dbReference>
<dbReference type="InterPro" id="IPR020829">
    <property type="entry name" value="GlycerAld_3-P_DH_cat"/>
</dbReference>
<dbReference type="Gene3D" id="3.30.360.10">
    <property type="entry name" value="Dihydrodipicolinate Reductase, domain 2"/>
    <property type="match status" value="1"/>
</dbReference>
<keyword evidence="12" id="KW-1185">Reference proteome</keyword>
<dbReference type="PRINTS" id="PR00078">
    <property type="entry name" value="G3PDHDRGNASE"/>
</dbReference>
<dbReference type="Pfam" id="PF02800">
    <property type="entry name" value="Gp_dh_C"/>
    <property type="match status" value="1"/>
</dbReference>
<feature type="binding site" evidence="6">
    <location>
        <position position="316"/>
    </location>
    <ligand>
        <name>NAD(+)</name>
        <dbReference type="ChEBI" id="CHEBI:57540"/>
    </ligand>
</feature>
<evidence type="ECO:0000256" key="1">
    <source>
        <dbReference type="ARBA" id="ARBA00007406"/>
    </source>
</evidence>
<dbReference type="PIRSF" id="PIRSF000149">
    <property type="entry name" value="GAP_DH"/>
    <property type="match status" value="1"/>
</dbReference>
<feature type="binding site" evidence="5">
    <location>
        <position position="234"/>
    </location>
    <ligand>
        <name>D-glyceraldehyde 3-phosphate</name>
        <dbReference type="ChEBI" id="CHEBI:59776"/>
    </ligand>
</feature>
<feature type="site" description="Activates thiol group during catalysis" evidence="7">
    <location>
        <position position="180"/>
    </location>
</feature>
<keyword evidence="3 9" id="KW-0560">Oxidoreductase</keyword>
<evidence type="ECO:0000313" key="12">
    <source>
        <dbReference type="Proteomes" id="UP000235116"/>
    </source>
</evidence>
<dbReference type="GO" id="GO:0050661">
    <property type="term" value="F:NADP binding"/>
    <property type="evidence" value="ECO:0007669"/>
    <property type="project" value="InterPro"/>
</dbReference>
<feature type="binding site" evidence="5">
    <location>
        <begin position="152"/>
        <end position="154"/>
    </location>
    <ligand>
        <name>D-glyceraldehyde 3-phosphate</name>
        <dbReference type="ChEBI" id="CHEBI:59776"/>
    </ligand>
</feature>
<feature type="domain" description="Glyceraldehyde 3-phosphate dehydrogenase NAD(P) binding" evidence="10">
    <location>
        <begin position="2"/>
        <end position="153"/>
    </location>
</feature>
<evidence type="ECO:0000256" key="3">
    <source>
        <dbReference type="ARBA" id="ARBA00023002"/>
    </source>
</evidence>
<comment type="similarity">
    <text evidence="1 8">Belongs to the glyceraldehyde-3-phosphate dehydrogenase family.</text>
</comment>
<dbReference type="SUPFAM" id="SSF51735">
    <property type="entry name" value="NAD(P)-binding Rossmann-fold domains"/>
    <property type="match status" value="1"/>
</dbReference>
<name>A0A2K9LQG2_9GAMM</name>
<dbReference type="InterPro" id="IPR036291">
    <property type="entry name" value="NAD(P)-bd_dom_sf"/>
</dbReference>
<dbReference type="Proteomes" id="UP000235116">
    <property type="component" value="Chromosome"/>
</dbReference>
<dbReference type="InterPro" id="IPR020828">
    <property type="entry name" value="GlycerAld_3-P_DH_NAD(P)-bd"/>
</dbReference>
<reference evidence="12" key="1">
    <citation type="submission" date="2017-08" db="EMBL/GenBank/DDBJ databases">
        <title>Direct submision.</title>
        <authorList>
            <person name="Kim S.-J."/>
            <person name="Rhee S.-K."/>
        </authorList>
    </citation>
    <scope>NUCLEOTIDE SEQUENCE [LARGE SCALE GENOMIC DNA]</scope>
    <source>
        <strain evidence="12">GI5</strain>
    </source>
</reference>
<dbReference type="GO" id="GO:0006006">
    <property type="term" value="P:glucose metabolic process"/>
    <property type="evidence" value="ECO:0007669"/>
    <property type="project" value="InterPro"/>
</dbReference>